<dbReference type="PROSITE" id="PS50181">
    <property type="entry name" value="FBOX"/>
    <property type="match status" value="1"/>
</dbReference>
<accession>A0A4Q2DKR9</accession>
<proteinExistence type="predicted"/>
<reference evidence="2 3" key="1">
    <citation type="submission" date="2019-01" db="EMBL/GenBank/DDBJ databases">
        <title>Draft genome sequence of Psathyrella aberdarensis IHI B618.</title>
        <authorList>
            <person name="Buettner E."/>
            <person name="Kellner H."/>
        </authorList>
    </citation>
    <scope>NUCLEOTIDE SEQUENCE [LARGE SCALE GENOMIC DNA]</scope>
    <source>
        <strain evidence="2 3">IHI B618</strain>
    </source>
</reference>
<organism evidence="2 3">
    <name type="scientific">Candolleomyces aberdarensis</name>
    <dbReference type="NCBI Taxonomy" id="2316362"/>
    <lineage>
        <taxon>Eukaryota</taxon>
        <taxon>Fungi</taxon>
        <taxon>Dikarya</taxon>
        <taxon>Basidiomycota</taxon>
        <taxon>Agaricomycotina</taxon>
        <taxon>Agaricomycetes</taxon>
        <taxon>Agaricomycetidae</taxon>
        <taxon>Agaricales</taxon>
        <taxon>Agaricineae</taxon>
        <taxon>Psathyrellaceae</taxon>
        <taxon>Candolleomyces</taxon>
    </lineage>
</organism>
<dbReference type="InterPro" id="IPR001810">
    <property type="entry name" value="F-box_dom"/>
</dbReference>
<feature type="domain" description="F-box" evidence="1">
    <location>
        <begin position="4"/>
        <end position="50"/>
    </location>
</feature>
<name>A0A4Q2DKR9_9AGAR</name>
<dbReference type="OrthoDB" id="2688364at2759"/>
<keyword evidence="3" id="KW-1185">Reference proteome</keyword>
<comment type="caution">
    <text evidence="2">The sequence shown here is derived from an EMBL/GenBank/DDBJ whole genome shotgun (WGS) entry which is preliminary data.</text>
</comment>
<evidence type="ECO:0000313" key="2">
    <source>
        <dbReference type="EMBL" id="RXW19826.1"/>
    </source>
</evidence>
<sequence>MPSSHETAVFPTDIWLYMIDYLAPPDVIALSQVSRELHGTLSVRSVWVTIFRSMCDDHGLFQPSYQVDNMSLAELQHAALGPDRWYKRVEKHHFNYDSDGNPGKLDPFSTTALPLLSDPGIPCRFCLVPGGRYLLSVKNNLDLWDLGPANRPPHAPGPLNVASVLVTHEMGLWNLAVSAIEPDKLRVAALFTEGPLVKVRVKVFDIRPTDPTPSFLEVGTIAIRTMYPFYRLQPLIGTGNRIYVRLNKGSGVIWDLKTKQYVLAPISGVEADGAQVSSVSGSNGYH</sequence>
<dbReference type="EMBL" id="SDEE01000181">
    <property type="protein sequence ID" value="RXW19826.1"/>
    <property type="molecule type" value="Genomic_DNA"/>
</dbReference>
<dbReference type="CDD" id="cd09917">
    <property type="entry name" value="F-box_SF"/>
    <property type="match status" value="1"/>
</dbReference>
<gene>
    <name evidence="2" type="ORF">EST38_g6030</name>
</gene>
<dbReference type="AlphaFoldDB" id="A0A4Q2DKR9"/>
<evidence type="ECO:0000313" key="3">
    <source>
        <dbReference type="Proteomes" id="UP000290288"/>
    </source>
</evidence>
<evidence type="ECO:0000259" key="1">
    <source>
        <dbReference type="PROSITE" id="PS50181"/>
    </source>
</evidence>
<dbReference type="InterPro" id="IPR036047">
    <property type="entry name" value="F-box-like_dom_sf"/>
</dbReference>
<dbReference type="SUPFAM" id="SSF81383">
    <property type="entry name" value="F-box domain"/>
    <property type="match status" value="1"/>
</dbReference>
<dbReference type="Proteomes" id="UP000290288">
    <property type="component" value="Unassembled WGS sequence"/>
</dbReference>
<protein>
    <recommendedName>
        <fullName evidence="1">F-box domain-containing protein</fullName>
    </recommendedName>
</protein>